<organism evidence="1 2">
    <name type="scientific">Metabacillus litoralis</name>
    <dbReference type="NCBI Taxonomy" id="152268"/>
    <lineage>
        <taxon>Bacteria</taxon>
        <taxon>Bacillati</taxon>
        <taxon>Bacillota</taxon>
        <taxon>Bacilli</taxon>
        <taxon>Bacillales</taxon>
        <taxon>Bacillaceae</taxon>
        <taxon>Metabacillus</taxon>
    </lineage>
</organism>
<keyword evidence="1" id="KW-0808">Transferase</keyword>
<proteinExistence type="predicted"/>
<keyword evidence="2" id="KW-1185">Reference proteome</keyword>
<name>A0A5C6VMJ9_9BACI</name>
<dbReference type="Proteomes" id="UP000321363">
    <property type="component" value="Unassembled WGS sequence"/>
</dbReference>
<dbReference type="EMBL" id="VOQF01000013">
    <property type="protein sequence ID" value="TXC86031.1"/>
    <property type="molecule type" value="Genomic_DNA"/>
</dbReference>
<protein>
    <submittedName>
        <fullName evidence="1">GNAT family N-acetyltransferase</fullName>
    </submittedName>
</protein>
<reference evidence="1 2" key="1">
    <citation type="journal article" date="2005" name="Int. J. Syst. Evol. Microbiol.">
        <title>Bacillus litoralis sp. nov., isolated from a tidal flat of the Yellow Sea in Korea.</title>
        <authorList>
            <person name="Yoon J.H."/>
            <person name="Oh T.K."/>
        </authorList>
    </citation>
    <scope>NUCLEOTIDE SEQUENCE [LARGE SCALE GENOMIC DNA]</scope>
    <source>
        <strain evidence="1 2">SW-211</strain>
    </source>
</reference>
<dbReference type="PANTHER" id="PTHR31143">
    <property type="match status" value="1"/>
</dbReference>
<evidence type="ECO:0000313" key="2">
    <source>
        <dbReference type="Proteomes" id="UP000321363"/>
    </source>
</evidence>
<dbReference type="SUPFAM" id="SSF55729">
    <property type="entry name" value="Acyl-CoA N-acyltransferases (Nat)"/>
    <property type="match status" value="1"/>
</dbReference>
<dbReference type="Gene3D" id="3.40.630.30">
    <property type="match status" value="1"/>
</dbReference>
<dbReference type="InterPro" id="IPR016181">
    <property type="entry name" value="Acyl_CoA_acyltransferase"/>
</dbReference>
<gene>
    <name evidence="1" type="ORF">FS935_18445</name>
</gene>
<dbReference type="GO" id="GO:0016740">
    <property type="term" value="F:transferase activity"/>
    <property type="evidence" value="ECO:0007669"/>
    <property type="project" value="UniProtKB-KW"/>
</dbReference>
<evidence type="ECO:0000313" key="1">
    <source>
        <dbReference type="EMBL" id="TXC86031.1"/>
    </source>
</evidence>
<accession>A0A5C6VMJ9</accession>
<comment type="caution">
    <text evidence="1">The sequence shown here is derived from an EMBL/GenBank/DDBJ whole genome shotgun (WGS) entry which is preliminary data.</text>
</comment>
<dbReference type="PANTHER" id="PTHR31143:SF2">
    <property type="entry name" value="FR47-LIKE DOMAIN-CONTAINING PROTEIN-RELATED"/>
    <property type="match status" value="1"/>
</dbReference>
<dbReference type="InterPro" id="IPR027365">
    <property type="entry name" value="GNAT_acetyltra_YdfB-like"/>
</dbReference>
<dbReference type="AlphaFoldDB" id="A0A5C6VMJ9"/>
<dbReference type="Pfam" id="PF12746">
    <property type="entry name" value="GNAT_acetyltran"/>
    <property type="match status" value="1"/>
</dbReference>
<sequence>MSECTSIFSSESLIEIDIATQFDFQGIGLATKIGKEFITYSLQRNLIPRWDCDVSNRSSINLAKKLEFTNPKEYTVFVSNYYDQ</sequence>